<protein>
    <submittedName>
        <fullName evidence="2">Uncharacterized protein</fullName>
    </submittedName>
</protein>
<feature type="compositionally biased region" description="Polar residues" evidence="1">
    <location>
        <begin position="166"/>
        <end position="176"/>
    </location>
</feature>
<dbReference type="EMBL" id="CM035407">
    <property type="protein sequence ID" value="KAH7444556.1"/>
    <property type="molecule type" value="Genomic_DNA"/>
</dbReference>
<gene>
    <name evidence="2" type="ORF">KP509_02G082900</name>
</gene>
<evidence type="ECO:0000313" key="3">
    <source>
        <dbReference type="Proteomes" id="UP000825935"/>
    </source>
</evidence>
<feature type="compositionally biased region" description="Basic and acidic residues" evidence="1">
    <location>
        <begin position="302"/>
        <end position="316"/>
    </location>
</feature>
<accession>A0A8T2VF06</accession>
<dbReference type="Proteomes" id="UP000825935">
    <property type="component" value="Chromosome 2"/>
</dbReference>
<sequence>MTGRGQRFIYQHPAWMSCTEQLTSVCPPRTSSYLPYHAHYKASSRYGAPPLGFRSHRAAPSRACHAGRWRQEYWRRQPQYCPEAEATLDRMFASAAASLNALCLSVCALEYHPPHHLSDDGIFDLGLAIRTAAHSQAAACIDWINAIRSASDIQRRSLGGAYASSSFSVDLSTGSRPSDPLRQPNTENTGTNISMDESRDLGIVSSHEDGEANVEADFIQDRETLIVEKEIPPVPLCKGSHAEGNGLPDSLECLSTTDAFRPSETVMLSKSSDLEIHNDGISISNFRRRSVKKNASESRNGTVEDRLDMMKSSLSEEKQRDLRDSDFLFDADFEAFLA</sequence>
<proteinExistence type="predicted"/>
<name>A0A8T2VF06_CERRI</name>
<evidence type="ECO:0000313" key="2">
    <source>
        <dbReference type="EMBL" id="KAH7444556.1"/>
    </source>
</evidence>
<dbReference type="PROSITE" id="PS51257">
    <property type="entry name" value="PROKAR_LIPOPROTEIN"/>
    <property type="match status" value="1"/>
</dbReference>
<feature type="compositionally biased region" description="Polar residues" evidence="1">
    <location>
        <begin position="183"/>
        <end position="194"/>
    </location>
</feature>
<organism evidence="2 3">
    <name type="scientific">Ceratopteris richardii</name>
    <name type="common">Triangle waterfern</name>
    <dbReference type="NCBI Taxonomy" id="49495"/>
    <lineage>
        <taxon>Eukaryota</taxon>
        <taxon>Viridiplantae</taxon>
        <taxon>Streptophyta</taxon>
        <taxon>Embryophyta</taxon>
        <taxon>Tracheophyta</taxon>
        <taxon>Polypodiopsida</taxon>
        <taxon>Polypodiidae</taxon>
        <taxon>Polypodiales</taxon>
        <taxon>Pteridineae</taxon>
        <taxon>Pteridaceae</taxon>
        <taxon>Parkerioideae</taxon>
        <taxon>Ceratopteris</taxon>
    </lineage>
</organism>
<dbReference type="AlphaFoldDB" id="A0A8T2VF06"/>
<feature type="region of interest" description="Disordered" evidence="1">
    <location>
        <begin position="166"/>
        <end position="194"/>
    </location>
</feature>
<evidence type="ECO:0000256" key="1">
    <source>
        <dbReference type="SAM" id="MobiDB-lite"/>
    </source>
</evidence>
<comment type="caution">
    <text evidence="2">The sequence shown here is derived from an EMBL/GenBank/DDBJ whole genome shotgun (WGS) entry which is preliminary data.</text>
</comment>
<keyword evidence="3" id="KW-1185">Reference proteome</keyword>
<feature type="region of interest" description="Disordered" evidence="1">
    <location>
        <begin position="292"/>
        <end position="316"/>
    </location>
</feature>
<reference evidence="2" key="1">
    <citation type="submission" date="2021-08" db="EMBL/GenBank/DDBJ databases">
        <title>WGS assembly of Ceratopteris richardii.</title>
        <authorList>
            <person name="Marchant D.B."/>
            <person name="Chen G."/>
            <person name="Jenkins J."/>
            <person name="Shu S."/>
            <person name="Leebens-Mack J."/>
            <person name="Grimwood J."/>
            <person name="Schmutz J."/>
            <person name="Soltis P."/>
            <person name="Soltis D."/>
            <person name="Chen Z.-H."/>
        </authorList>
    </citation>
    <scope>NUCLEOTIDE SEQUENCE</scope>
    <source>
        <strain evidence="2">Whitten #5841</strain>
        <tissue evidence="2">Leaf</tissue>
    </source>
</reference>